<evidence type="ECO:0000256" key="1">
    <source>
        <dbReference type="ARBA" id="ARBA00022723"/>
    </source>
</evidence>
<keyword evidence="2" id="KW-0862">Zinc</keyword>
<dbReference type="GO" id="GO:0046872">
    <property type="term" value="F:metal ion binding"/>
    <property type="evidence" value="ECO:0007669"/>
    <property type="project" value="UniProtKB-KW"/>
</dbReference>
<evidence type="ECO:0000256" key="3">
    <source>
        <dbReference type="SAM" id="MobiDB-lite"/>
    </source>
</evidence>
<feature type="region of interest" description="Disordered" evidence="3">
    <location>
        <begin position="269"/>
        <end position="291"/>
    </location>
</feature>
<feature type="region of interest" description="Disordered" evidence="3">
    <location>
        <begin position="233"/>
        <end position="257"/>
    </location>
</feature>
<dbReference type="GO" id="GO:0043130">
    <property type="term" value="F:ubiquitin binding"/>
    <property type="evidence" value="ECO:0007669"/>
    <property type="project" value="TreeGrafter"/>
</dbReference>
<comment type="caution">
    <text evidence="5">The sequence shown here is derived from an EMBL/GenBank/DDBJ whole genome shotgun (WGS) entry which is preliminary data.</text>
</comment>
<dbReference type="InterPro" id="IPR001781">
    <property type="entry name" value="Znf_LIM"/>
</dbReference>
<dbReference type="OrthoDB" id="25414at2759"/>
<dbReference type="SMART" id="SM00132">
    <property type="entry name" value="LIM"/>
    <property type="match status" value="1"/>
</dbReference>
<dbReference type="PANTHER" id="PTHR24209:SF25">
    <property type="entry name" value="PROTEIN DA1-RELATED 1"/>
    <property type="match status" value="1"/>
</dbReference>
<gene>
    <name evidence="5" type="ORF">HPP92_017253</name>
</gene>
<dbReference type="EMBL" id="JADCNM010000009">
    <property type="protein sequence ID" value="KAG0467925.1"/>
    <property type="molecule type" value="Genomic_DNA"/>
</dbReference>
<feature type="compositionally biased region" description="Basic residues" evidence="3">
    <location>
        <begin position="238"/>
        <end position="254"/>
    </location>
</feature>
<sequence length="332" mass="37449">MGRVLVSSPPFRARLGKMILPCALNALFSRINSVHGKSLCRNILLFPLPVSFHEPEPNLVEDEQLARALQENLNTDLASSSKQKLSSSSEWRIYSPSSFFFPIRSSCLGAVWHPDCFRYYACDRPITDDEFSMYGDHPYHKSCYRNSITQNAMFIPTNMNGLIEYRAHPFWMQKYCPSHEHDGTQGLNMKVDQQIPLLLVERQALNEAMEGEKRGHHHLPETRGLCMSEEQIVSTVSRRPRLSRSQPRNRRRHLSSPCSHVVGLEIMSGSGSNIASSSSSSSGPSKKGARSQFERKLGDFFKHQIESDSSPAYGDGFRAGNEAVLKYGLRVL</sequence>
<dbReference type="Gene3D" id="2.10.110.10">
    <property type="entry name" value="Cysteine Rich Protein"/>
    <property type="match status" value="1"/>
</dbReference>
<accession>A0A835QC10</accession>
<feature type="domain" description="LIM zinc-binding" evidence="4">
    <location>
        <begin position="97"/>
        <end position="143"/>
    </location>
</feature>
<dbReference type="Proteomes" id="UP000639772">
    <property type="component" value="Chromosome 9"/>
</dbReference>
<feature type="compositionally biased region" description="Low complexity" evidence="3">
    <location>
        <begin position="269"/>
        <end position="286"/>
    </location>
</feature>
<organism evidence="5 6">
    <name type="scientific">Vanilla planifolia</name>
    <name type="common">Vanilla</name>
    <dbReference type="NCBI Taxonomy" id="51239"/>
    <lineage>
        <taxon>Eukaryota</taxon>
        <taxon>Viridiplantae</taxon>
        <taxon>Streptophyta</taxon>
        <taxon>Embryophyta</taxon>
        <taxon>Tracheophyta</taxon>
        <taxon>Spermatophyta</taxon>
        <taxon>Magnoliopsida</taxon>
        <taxon>Liliopsida</taxon>
        <taxon>Asparagales</taxon>
        <taxon>Orchidaceae</taxon>
        <taxon>Vanilloideae</taxon>
        <taxon>Vanilleae</taxon>
        <taxon>Vanilla</taxon>
    </lineage>
</organism>
<evidence type="ECO:0000313" key="5">
    <source>
        <dbReference type="EMBL" id="KAG0467925.1"/>
    </source>
</evidence>
<dbReference type="InterPro" id="IPR045218">
    <property type="entry name" value="DA1-like"/>
</dbReference>
<dbReference type="CDD" id="cd09396">
    <property type="entry name" value="LIM_DA1"/>
    <property type="match status" value="1"/>
</dbReference>
<dbReference type="InterPro" id="IPR022087">
    <property type="entry name" value="DA1-like_dom"/>
</dbReference>
<name>A0A835QC10_VANPL</name>
<proteinExistence type="predicted"/>
<evidence type="ECO:0000313" key="6">
    <source>
        <dbReference type="Proteomes" id="UP000639772"/>
    </source>
</evidence>
<keyword evidence="1" id="KW-0479">Metal-binding</keyword>
<dbReference type="PANTHER" id="PTHR24209">
    <property type="entry name" value="PROTEIN DA1-RELATED 2"/>
    <property type="match status" value="1"/>
</dbReference>
<reference evidence="5 6" key="1">
    <citation type="journal article" date="2020" name="Nat. Food">
        <title>A phased Vanilla planifolia genome enables genetic improvement of flavour and production.</title>
        <authorList>
            <person name="Hasing T."/>
            <person name="Tang H."/>
            <person name="Brym M."/>
            <person name="Khazi F."/>
            <person name="Huang T."/>
            <person name="Chambers A.H."/>
        </authorList>
    </citation>
    <scope>NUCLEOTIDE SEQUENCE [LARGE SCALE GENOMIC DNA]</scope>
    <source>
        <tissue evidence="5">Leaf</tissue>
    </source>
</reference>
<dbReference type="Pfam" id="PF12315">
    <property type="entry name" value="DA1-like"/>
    <property type="match status" value="2"/>
</dbReference>
<evidence type="ECO:0000259" key="4">
    <source>
        <dbReference type="SMART" id="SM00132"/>
    </source>
</evidence>
<dbReference type="AlphaFoldDB" id="A0A835QC10"/>
<dbReference type="Pfam" id="PF00412">
    <property type="entry name" value="LIM"/>
    <property type="match status" value="1"/>
</dbReference>
<evidence type="ECO:0000256" key="2">
    <source>
        <dbReference type="ARBA" id="ARBA00022833"/>
    </source>
</evidence>
<protein>
    <recommendedName>
        <fullName evidence="4">LIM zinc-binding domain-containing protein</fullName>
    </recommendedName>
</protein>